<dbReference type="InterPro" id="IPR022105">
    <property type="entry name" value="DUF3645"/>
</dbReference>
<evidence type="ECO:0000256" key="2">
    <source>
        <dbReference type="ARBA" id="ARBA00012759"/>
    </source>
</evidence>
<dbReference type="Pfam" id="PF12340">
    <property type="entry name" value="DUF3638"/>
    <property type="match status" value="1"/>
</dbReference>
<name>A0AAN6K5C4_9PEZI</name>
<evidence type="ECO:0000259" key="9">
    <source>
        <dbReference type="Pfam" id="PF20255"/>
    </source>
</evidence>
<comment type="catalytic activity">
    <reaction evidence="1">
        <text>Thiol-dependent hydrolysis of ester, thioester, amide, peptide and isopeptide bonds formed by the C-terminal Gly of ubiquitin (a 76-residue protein attached to proteins as an intracellular targeting signal).</text>
        <dbReference type="EC" id="3.4.19.12"/>
    </reaction>
</comment>
<keyword evidence="6" id="KW-0788">Thiol protease</keyword>
<reference evidence="10" key="1">
    <citation type="submission" date="2023-06" db="EMBL/GenBank/DDBJ databases">
        <title>Black Yeasts Isolated from many extreme environments.</title>
        <authorList>
            <person name="Coleine C."/>
            <person name="Stajich J.E."/>
            <person name="Selbmann L."/>
        </authorList>
    </citation>
    <scope>NUCLEOTIDE SEQUENCE</scope>
    <source>
        <strain evidence="10">CCFEE 5200</strain>
    </source>
</reference>
<evidence type="ECO:0000256" key="6">
    <source>
        <dbReference type="ARBA" id="ARBA00022807"/>
    </source>
</evidence>
<dbReference type="GO" id="GO:0006508">
    <property type="term" value="P:proteolysis"/>
    <property type="evidence" value="ECO:0007669"/>
    <property type="project" value="UniProtKB-KW"/>
</dbReference>
<keyword evidence="5" id="KW-0378">Hydrolase</keyword>
<dbReference type="Pfam" id="PF12359">
    <property type="entry name" value="DUF3645"/>
    <property type="match status" value="1"/>
</dbReference>
<evidence type="ECO:0000259" key="7">
    <source>
        <dbReference type="Pfam" id="PF12340"/>
    </source>
</evidence>
<keyword evidence="11" id="KW-1185">Reference proteome</keyword>
<evidence type="ECO:0000256" key="5">
    <source>
        <dbReference type="ARBA" id="ARBA00022801"/>
    </source>
</evidence>
<comment type="caution">
    <text evidence="10">The sequence shown here is derived from an EMBL/GenBank/DDBJ whole genome shotgun (WGS) entry which is preliminary data.</text>
</comment>
<dbReference type="Proteomes" id="UP001175353">
    <property type="component" value="Unassembled WGS sequence"/>
</dbReference>
<dbReference type="GO" id="GO:0004843">
    <property type="term" value="F:cysteine-type deubiquitinase activity"/>
    <property type="evidence" value="ECO:0007669"/>
    <property type="project" value="UniProtKB-EC"/>
</dbReference>
<sequence>MSMMDASHRSLVNHIFLPPQLPQSLDDPPFDVLLRSTSEALAAFKLVRPDTTLTQLGQMLKNTQDVHSNGQVNEEKFTELLGALPWKGGSVVLHISAQNAGIIVSNTMSAIRFEVFELSPLNERVYKATGRLRRSFPGSAVDVDFAVFKESGFAAATAHTLAKMSHQAAPGMQPQIRKAGELVDEDRDTADPAMVSEVFMGFLRSIGRSVQVTAISKNTREEVMWNDARSPWRRSPVWLVLRVSLQLKLPHDLYKEFVTFMMSQLLEAPASQGLSSDLRYAMMAKIARRLLKLSPAMNAQVVQYVQTILQDTTAALDKQRSRLQTQKPLDLSQLCSLNFEQDELTAIPALDEYLKSIAARQSGQQSTDFQPVSGLIAFRPQILPDLSRFCHNDYANQNLLAFESWVTSYLENWSVAHKSDADACKMLGKLIKSYHSLACRQYTGNPEATSVSHLTILQLWVALDTCALHLCPLLGDYDTGLSLDWTHNLLLPSRDQMERLAEVEAYFRCRYSKITHLSCEILYEISSGCFGASYFDQSVELKSLLATIQTQGAQEKAAKVRELAGLKTQYERLRELGAELHCTFVEVVVDSENDIREDRHSPHCLKCDYADRAAKLRIAVHEWPLPSILPHQKVVVFELQPPSCFVHWRDSLVFLLTKVLEAVYRTEERARAENPLFEDQQLSRYAKTSLRIGLLSQNKRHLRTHRKFVQVATATPRDVCLASGLDYKYYDNDANVFSDDFNFTEKVPLACTYTLPSRSAALQKYIYRRARSAGDTTPNNVIASLSECPDHMSLDEYKKLSIIPYGFNLQWSNLLVQLGFPAINLKKVESTLVLLQCIYQTGPAGEDFRRVGHSFCGNDESATKLLEELRIALQRIKQNWESSQALSIFISIASRLLSLSASEVVQKACVAYLEDARTTALEWIYDLLGKAQQVTAHDERVEYLTKRAEVALICIDSFNVDATHLATILGTSTEQPSILVQCMIIMQEGRQFLSAPSDGPTIRLLLLRAQRLLYRCRNTLASNLPALDDGISKSWSGFRSGSQWLKAGSDHWLTTGTKTGVSGVTLRVHFNILDGELLVNGLPLGRLPRKYEEHASYRTLFGHSAIEVMPSAVPGMDFAAKRAFSGHEVQFGMGTRPALATKDLLVQASQHGKRFELLPPDLFDNIFPAAFVKEHVHWYDLDDGVVYFRPSEDLWNGSCPRTWNLVSDPQSTNWRLIKDAGSQVLMGLASDSSKALSSILSPLAEVVSIHVISLSSPTTTSEVGAPALRVLEIEIPGLQLGFVLHAAQSELRSKQFPKMIVDRDQSVGTLLGLENKLLLRHNHGPRLLLILDGPTTYRHSTKRNHVNVTVHKAAPCVAGGFHTFCVDECLGRLTGNGSLQSKLFLAYLHSLTSYCLPDSPTSRTGTEQALSILRSAKVRSFDCLTEENVKLLHQILALTPVRCHYPLNERVMQTVSWSSGLGFLAQHEGFRVEVEAIFDQAQKSSIFHPEMKPLKFELRVSDADLMRRSSIRHAMVNISGFGAEDFTAAYDAPYPARDQRQTSSRCTRAFTMSAFVYQQKQDLNWSMPSDVASDLWNSIALTNIIPGPHDLRHPEVEYDASLMGASSAASIYQSWMGLNQRLCAAPNKFSLMMWLSTLACSTVNALDTNVLQILALSHTRFNMPAVNLPPACDFFRLGLGKSASEAELRTAVAALRVPLTSSPDATLIRRQNETTGACTRRRQQVFESNSAPITSHIAWALSVQWPCQVPVSPNVSGLHNASAYINLDKVMTMAKPKFKAWFDNLQFYRYLERIGHVVAPLPVTTILIPSILLLNPSRSPPTVTFIKEQELFAADGPCIPDDTTGAIGLEWLDLRNGYTGSNFRLQALVDRLEASAAGSKYEKAYVADLRDSALKLRNSTTECRLAKRDDLQRDFDNHLDSCQKHIELVYNMLTPAVSPVSSPQLGCATALWSVKHWPRVSPTLFLQQLSRSRWPLLRQSWKDAIVRYGLALTALQRAERLVDVLRAGSETDLANEIRNTGHVNWNPHDFPDSLLLEVESGIMIREVQEEIAGQMRDPHDTRNSVVQLNMGEGKSSLIVPIVAATLANGSQLVRVLVAKPQAKQMAQMIISKLGGLLDRRVFYMPFSRAIKTDKTFNPNDVQAMLNDCMATGGVLLVQPEHILSFQLMAWEKSILGDGGLPLLRIQDFFDGTSRDIVDESDENFSVKFELVYTMGTQRPVDMSPERWLRIHEVLELVRKYSQAASHTGILPGSLELTHCLPGRFPRTRTLTTDAQDRLFGAVALQICNTGLSGFPIARQTQAVRNAVLTYITKLELTPREIQSVEGTDDRPGVFWSESTKSPLLLLRGLFAAGVLAFAFGQKRWRVNYGLDSSRKPNTKLAVPYRAKDMPSPRSEFSHPDVIITLTTLSYYYAGLEEEDLATAFDHLARSDQADTAYQTWVRDAHDMPAAFAQLDGINLKDRHQFATELLPRLRFGKATIDYFLANIVFPKEMKEFPHKLSASGWDIGKKKASPTTGFSGTNDSRTALPLHVHQLDLANQRHTNALVLDYLLRDSNDVQIIPALASLRADVLTSDAERLLDMVMKLEPPARVILDVGAQILELSNVEVAKRWLMLSDASVQAVVFFTQVDELSVINRKGRVEILQTSAFATQLDVCLVFLDESHTRGTDLRLPETYRAAVTLGAGLTKDRLTQACMRMRKLGKGQTVVFCVPAEIHAKILLCTSKATSSRIEICDILHWTIASETWTDMRRSMPLWAAQGVRFDRQDRLWRQAQNQGRTILSPQQAAAFLEDEAQSMEDRYRPSTDLTTSLFAWAEGDVKRIEQRCQEFESLSFNSTTLQEEQERELSPEIESERQVQRPVSAQARSHQVHPDLVYFVATGVLRSGSQAWQPAFATLSDTTAGSMIDLAQMSEGGKHDLLVTMDFARTVKSSGPSSNADSYQRPVQRILTAVCDGAVTSMLVVSPFEADKLYPRIQASKKVALHLYNPRCNSGFRSLDRLDFFTIPHQTPATLHPRLIAQLNLFSGQLYINHHEDFECLCAYLGIATETAPEGWEVAADGFIIRDDQGRVGGAASKLTKSPVKFLQTLMAMRRDGEGFSKTHMGALLEGRLLQAGDFEN</sequence>
<evidence type="ECO:0000313" key="10">
    <source>
        <dbReference type="EMBL" id="KAK0965233.1"/>
    </source>
</evidence>
<evidence type="ECO:0000256" key="1">
    <source>
        <dbReference type="ARBA" id="ARBA00000707"/>
    </source>
</evidence>
<evidence type="ECO:0000313" key="11">
    <source>
        <dbReference type="Proteomes" id="UP001175353"/>
    </source>
</evidence>
<protein>
    <recommendedName>
        <fullName evidence="2">ubiquitinyl hydrolase 1</fullName>
        <ecNumber evidence="2">3.4.19.12</ecNumber>
    </recommendedName>
</protein>
<keyword evidence="4" id="KW-0833">Ubl conjugation pathway</keyword>
<evidence type="ECO:0000256" key="3">
    <source>
        <dbReference type="ARBA" id="ARBA00022670"/>
    </source>
</evidence>
<dbReference type="PANTHER" id="PTHR13367">
    <property type="entry name" value="UBIQUITIN THIOESTERASE"/>
    <property type="match status" value="1"/>
</dbReference>
<keyword evidence="3" id="KW-0645">Protease</keyword>
<dbReference type="InterPro" id="IPR046541">
    <property type="entry name" value="DUF6606"/>
</dbReference>
<evidence type="ECO:0000259" key="8">
    <source>
        <dbReference type="Pfam" id="PF12359"/>
    </source>
</evidence>
<feature type="domain" description="DUF6606" evidence="9">
    <location>
        <begin position="11"/>
        <end position="267"/>
    </location>
</feature>
<dbReference type="EMBL" id="JAUJLE010000247">
    <property type="protein sequence ID" value="KAK0965233.1"/>
    <property type="molecule type" value="Genomic_DNA"/>
</dbReference>
<accession>A0AAN6K5C4</accession>
<dbReference type="PANTHER" id="PTHR13367:SF34">
    <property type="match status" value="1"/>
</dbReference>
<organism evidence="10 11">
    <name type="scientific">Friedmanniomyces endolithicus</name>
    <dbReference type="NCBI Taxonomy" id="329885"/>
    <lineage>
        <taxon>Eukaryota</taxon>
        <taxon>Fungi</taxon>
        <taxon>Dikarya</taxon>
        <taxon>Ascomycota</taxon>
        <taxon>Pezizomycotina</taxon>
        <taxon>Dothideomycetes</taxon>
        <taxon>Dothideomycetidae</taxon>
        <taxon>Mycosphaerellales</taxon>
        <taxon>Teratosphaeriaceae</taxon>
        <taxon>Friedmanniomyces</taxon>
    </lineage>
</organism>
<dbReference type="InterPro" id="IPR051346">
    <property type="entry name" value="OTU_Deubiquitinase"/>
</dbReference>
<evidence type="ECO:0000256" key="4">
    <source>
        <dbReference type="ARBA" id="ARBA00022786"/>
    </source>
</evidence>
<dbReference type="EC" id="3.4.19.12" evidence="2"/>
<dbReference type="Pfam" id="PF20255">
    <property type="entry name" value="DUF6606"/>
    <property type="match status" value="1"/>
</dbReference>
<feature type="domain" description="DUF3645" evidence="8">
    <location>
        <begin position="2373"/>
        <end position="2406"/>
    </location>
</feature>
<feature type="domain" description="DUF3638" evidence="7">
    <location>
        <begin position="2022"/>
        <end position="2242"/>
    </location>
</feature>
<proteinExistence type="predicted"/>
<gene>
    <name evidence="10" type="ORF">LTR91_018090</name>
</gene>
<dbReference type="InterPro" id="IPR022099">
    <property type="entry name" value="DUF3638"/>
</dbReference>